<gene>
    <name evidence="2" type="ORF">JZL65_13105</name>
</gene>
<organism evidence="2 3">
    <name type="scientific">Ferrovum myxofaciens</name>
    <dbReference type="NCBI Taxonomy" id="416213"/>
    <lineage>
        <taxon>Bacteria</taxon>
        <taxon>Pseudomonadati</taxon>
        <taxon>Pseudomonadota</taxon>
        <taxon>Betaproteobacteria</taxon>
        <taxon>Ferrovales</taxon>
        <taxon>Ferrovaceae</taxon>
        <taxon>Ferrovum</taxon>
    </lineage>
</organism>
<proteinExistence type="predicted"/>
<dbReference type="PANTHER" id="PTHR43798:SF33">
    <property type="entry name" value="HYDROLASE, PUTATIVE (AFU_ORTHOLOGUE AFUA_2G14860)-RELATED"/>
    <property type="match status" value="1"/>
</dbReference>
<keyword evidence="2" id="KW-0378">Hydrolase</keyword>
<dbReference type="GO" id="GO:0016787">
    <property type="term" value="F:hydrolase activity"/>
    <property type="evidence" value="ECO:0007669"/>
    <property type="project" value="UniProtKB-KW"/>
</dbReference>
<dbReference type="InterPro" id="IPR029058">
    <property type="entry name" value="AB_hydrolase_fold"/>
</dbReference>
<dbReference type="PANTHER" id="PTHR43798">
    <property type="entry name" value="MONOACYLGLYCEROL LIPASE"/>
    <property type="match status" value="1"/>
</dbReference>
<dbReference type="InterPro" id="IPR050266">
    <property type="entry name" value="AB_hydrolase_sf"/>
</dbReference>
<dbReference type="InterPro" id="IPR000073">
    <property type="entry name" value="AB_hydrolase_1"/>
</dbReference>
<dbReference type="Pfam" id="PF00561">
    <property type="entry name" value="Abhydrolase_1"/>
    <property type="match status" value="1"/>
</dbReference>
<protein>
    <submittedName>
        <fullName evidence="2">Alpha/beta hydrolase</fullName>
    </submittedName>
</protein>
<evidence type="ECO:0000313" key="3">
    <source>
        <dbReference type="Proteomes" id="UP000683551"/>
    </source>
</evidence>
<dbReference type="AlphaFoldDB" id="A0A9E6MVY7"/>
<dbReference type="SUPFAM" id="SSF53474">
    <property type="entry name" value="alpha/beta-Hydrolases"/>
    <property type="match status" value="1"/>
</dbReference>
<dbReference type="Proteomes" id="UP000683551">
    <property type="component" value="Chromosome"/>
</dbReference>
<evidence type="ECO:0000313" key="2">
    <source>
        <dbReference type="EMBL" id="QWY77380.1"/>
    </source>
</evidence>
<dbReference type="GO" id="GO:0016020">
    <property type="term" value="C:membrane"/>
    <property type="evidence" value="ECO:0007669"/>
    <property type="project" value="TreeGrafter"/>
</dbReference>
<name>A0A9E6MVY7_9PROT</name>
<reference evidence="2" key="1">
    <citation type="submission" date="2021-02" db="EMBL/GenBank/DDBJ databases">
        <title>Comparative genomics of Ferrovum myxofaciens strains, predominant extremophile bacteria forming large biofilm stalactites in acid mine ecosystems.</title>
        <authorList>
            <person name="Burkartova K."/>
            <person name="Ridl J."/>
            <person name="Pajer P."/>
            <person name="Falteisek L."/>
        </authorList>
    </citation>
    <scope>NUCLEOTIDE SEQUENCE</scope>
    <source>
        <strain evidence="2">MI1III</strain>
    </source>
</reference>
<feature type="domain" description="AB hydrolase-1" evidence="1">
    <location>
        <begin position="16"/>
        <end position="257"/>
    </location>
</feature>
<accession>A0A9E6MVY7</accession>
<evidence type="ECO:0000259" key="1">
    <source>
        <dbReference type="Pfam" id="PF00561"/>
    </source>
</evidence>
<dbReference type="Gene3D" id="3.40.50.1820">
    <property type="entry name" value="alpha/beta hydrolase"/>
    <property type="match status" value="1"/>
</dbReference>
<dbReference type="EMBL" id="CP071137">
    <property type="protein sequence ID" value="QWY77380.1"/>
    <property type="molecule type" value="Genomic_DNA"/>
</dbReference>
<sequence>MLHEVKKFQQRLNLEKDFMVSYWDQRGCGIASRQDAKSVSLQQQLDDLRAVLHWLKNETGQTVIAFGISLGATLALQASEYERDSVRAVVAISPDAHTASSDAAVSSFLRAQSVIAKNRRLSPKLMKLGDPPYTTPAAFQLRASLLADLGGIERGKKFSALLRETLLGLIGTYGFLGMAKAMRNMNLIQRKLLPQLASLDLFTDPPRLLMPVHYIFGEQDPLIPAEIVKQLPEAITSPEKTVILISNAGHMVHFDQPEVVRSIFLSARHEK</sequence>